<protein>
    <submittedName>
        <fullName evidence="5">Extracellular solute-binding protein</fullName>
    </submittedName>
</protein>
<dbReference type="Gene3D" id="3.40.190.10">
    <property type="entry name" value="Periplasmic binding protein-like II"/>
    <property type="match status" value="1"/>
</dbReference>
<dbReference type="SUPFAM" id="SSF53850">
    <property type="entry name" value="Periplasmic binding protein-like II"/>
    <property type="match status" value="1"/>
</dbReference>
<evidence type="ECO:0000313" key="6">
    <source>
        <dbReference type="Proteomes" id="UP001610990"/>
    </source>
</evidence>
<evidence type="ECO:0000256" key="4">
    <source>
        <dbReference type="SAM" id="SignalP"/>
    </source>
</evidence>
<feature type="signal peptide" evidence="4">
    <location>
        <begin position="1"/>
        <end position="35"/>
    </location>
</feature>
<evidence type="ECO:0000256" key="3">
    <source>
        <dbReference type="ARBA" id="ARBA00022729"/>
    </source>
</evidence>
<dbReference type="Proteomes" id="UP001610990">
    <property type="component" value="Unassembled WGS sequence"/>
</dbReference>
<dbReference type="PANTHER" id="PTHR30061:SF50">
    <property type="entry name" value="MALTOSE_MALTODEXTRIN-BINDING PERIPLASMIC PROTEIN"/>
    <property type="match status" value="1"/>
</dbReference>
<dbReference type="PANTHER" id="PTHR30061">
    <property type="entry name" value="MALTOSE-BINDING PERIPLASMIC PROTEIN"/>
    <property type="match status" value="1"/>
</dbReference>
<comment type="caution">
    <text evidence="5">The sequence shown here is derived from an EMBL/GenBank/DDBJ whole genome shotgun (WGS) entry which is preliminary data.</text>
</comment>
<dbReference type="InterPro" id="IPR006059">
    <property type="entry name" value="SBP"/>
</dbReference>
<gene>
    <name evidence="5" type="ORF">ACH4GP_21565</name>
</gene>
<keyword evidence="3 4" id="KW-0732">Signal</keyword>
<accession>A0ABW7RFX8</accession>
<sequence length="426" mass="45348">MSLISRTPAPDGRRRRLRAVAVPALAAALAATTLAGCGGSGRGSDSDTVTMWTYPVIFDEAKNKAYWDGLVKAFEKQHTGIKVKVETFPWANRDTALATAIASGKGPDVVYLVPDQLPKYARNIVPAEEYMSQSARADYTDFALTSVTADGKTLGTPVLTSGNPLICDKRVFTAIGEQQYPGTWEDLARLAPRLKEKGYYATSYSGDTQQTLNLTFYPLLWQAGGDVFGKDGKKTAFADAAGVKALTYLKKLVDGGYTDRDMVTTTPKLEQTPVARGKVACTWQNTPADVEPFWGKANTVVLPPLKDVKSVGYGTVGALSLLKGGNTKAAGEWIDFVAEPANAAGLEKEAGYFPARRSAKDLYPGDPLQSAVSRTLPSMAAGPLAAKSREVMGLLAPEIQAALLGKKSPEDALRTAATAADAMLGR</sequence>
<dbReference type="EMBL" id="JBIRGH010000013">
    <property type="protein sequence ID" value="MFH8586955.1"/>
    <property type="molecule type" value="Genomic_DNA"/>
</dbReference>
<evidence type="ECO:0000313" key="5">
    <source>
        <dbReference type="EMBL" id="MFH8586955.1"/>
    </source>
</evidence>
<keyword evidence="6" id="KW-1185">Reference proteome</keyword>
<proteinExistence type="inferred from homology"/>
<dbReference type="RefSeq" id="WP_094792832.1">
    <property type="nucleotide sequence ID" value="NZ_CP108413.1"/>
</dbReference>
<keyword evidence="2" id="KW-0813">Transport</keyword>
<evidence type="ECO:0000256" key="1">
    <source>
        <dbReference type="ARBA" id="ARBA00008520"/>
    </source>
</evidence>
<reference evidence="5 6" key="1">
    <citation type="submission" date="2024-10" db="EMBL/GenBank/DDBJ databases">
        <title>The Natural Products Discovery Center: Release of the First 8490 Sequenced Strains for Exploring Actinobacteria Biosynthetic Diversity.</title>
        <authorList>
            <person name="Kalkreuter E."/>
            <person name="Kautsar S.A."/>
            <person name="Yang D."/>
            <person name="Bader C.D."/>
            <person name="Teijaro C.N."/>
            <person name="Fluegel L."/>
            <person name="Davis C.M."/>
            <person name="Simpson J.R."/>
            <person name="Lauterbach L."/>
            <person name="Steele A.D."/>
            <person name="Gui C."/>
            <person name="Meng S."/>
            <person name="Li G."/>
            <person name="Viehrig K."/>
            <person name="Ye F."/>
            <person name="Su P."/>
            <person name="Kiefer A.F."/>
            <person name="Nichols A."/>
            <person name="Cepeda A.J."/>
            <person name="Yan W."/>
            <person name="Fan B."/>
            <person name="Jiang Y."/>
            <person name="Adhikari A."/>
            <person name="Zheng C.-J."/>
            <person name="Schuster L."/>
            <person name="Cowan T.M."/>
            <person name="Smanski M.J."/>
            <person name="Chevrette M.G."/>
            <person name="De Carvalho L.P.S."/>
            <person name="Shen B."/>
        </authorList>
    </citation>
    <scope>NUCLEOTIDE SEQUENCE [LARGE SCALE GENOMIC DNA]</scope>
    <source>
        <strain evidence="5 6">NPDC018013</strain>
    </source>
</reference>
<feature type="chain" id="PRO_5046874471" evidence="4">
    <location>
        <begin position="36"/>
        <end position="426"/>
    </location>
</feature>
<comment type="similarity">
    <text evidence="1">Belongs to the bacterial solute-binding protein 1 family.</text>
</comment>
<organism evidence="5 6">
    <name type="scientific">Streptomyces celluloflavus</name>
    <dbReference type="NCBI Taxonomy" id="58344"/>
    <lineage>
        <taxon>Bacteria</taxon>
        <taxon>Bacillati</taxon>
        <taxon>Actinomycetota</taxon>
        <taxon>Actinomycetes</taxon>
        <taxon>Kitasatosporales</taxon>
        <taxon>Streptomycetaceae</taxon>
        <taxon>Streptomyces</taxon>
    </lineage>
</organism>
<dbReference type="Pfam" id="PF01547">
    <property type="entry name" value="SBP_bac_1"/>
    <property type="match status" value="1"/>
</dbReference>
<evidence type="ECO:0000256" key="2">
    <source>
        <dbReference type="ARBA" id="ARBA00022448"/>
    </source>
</evidence>
<name>A0ABW7RFX8_9ACTN</name>